<reference evidence="2 3" key="1">
    <citation type="submission" date="2018-10" db="EMBL/GenBank/DDBJ databases">
        <title>Lactobacillus sp. R7 and Lactobacillus sp. R19 isolated from fermented mustard green product of Taiwan.</title>
        <authorList>
            <person name="Lin S.-T."/>
        </authorList>
    </citation>
    <scope>NUCLEOTIDE SEQUENCE [LARGE SCALE GENOMIC DNA]</scope>
    <source>
        <strain evidence="2 3">BCRC 81129</strain>
    </source>
</reference>
<feature type="domain" description="HTH cro/C1-type" evidence="1">
    <location>
        <begin position="62"/>
        <end position="116"/>
    </location>
</feature>
<comment type="caution">
    <text evidence="2">The sequence shown here is derived from an EMBL/GenBank/DDBJ whole genome shotgun (WGS) entry which is preliminary data.</text>
</comment>
<dbReference type="OrthoDB" id="9182103at2"/>
<organism evidence="2 3">
    <name type="scientific">Levilactobacillus suantsaiihabitans</name>
    <dbReference type="NCBI Taxonomy" id="2487722"/>
    <lineage>
        <taxon>Bacteria</taxon>
        <taxon>Bacillati</taxon>
        <taxon>Bacillota</taxon>
        <taxon>Bacilli</taxon>
        <taxon>Lactobacillales</taxon>
        <taxon>Lactobacillaceae</taxon>
        <taxon>Levilactobacillus</taxon>
    </lineage>
</organism>
<dbReference type="InterPro" id="IPR010982">
    <property type="entry name" value="Lambda_DNA-bd_dom_sf"/>
</dbReference>
<proteinExistence type="predicted"/>
<evidence type="ECO:0000259" key="1">
    <source>
        <dbReference type="PROSITE" id="PS50943"/>
    </source>
</evidence>
<dbReference type="GO" id="GO:0003677">
    <property type="term" value="F:DNA binding"/>
    <property type="evidence" value="ECO:0007669"/>
    <property type="project" value="InterPro"/>
</dbReference>
<dbReference type="Proteomes" id="UP000297348">
    <property type="component" value="Unassembled WGS sequence"/>
</dbReference>
<dbReference type="SUPFAM" id="SSF47413">
    <property type="entry name" value="lambda repressor-like DNA-binding domains"/>
    <property type="match status" value="1"/>
</dbReference>
<dbReference type="Pfam" id="PF01381">
    <property type="entry name" value="HTH_3"/>
    <property type="match status" value="1"/>
</dbReference>
<evidence type="ECO:0000313" key="2">
    <source>
        <dbReference type="EMBL" id="TGD19951.1"/>
    </source>
</evidence>
<sequence length="118" mass="12821">MLAFLVAIGYAKSQQPPPTPIERKPTTMSRIDDFIRQQSAASPEFAAAAVQTSLNLETAVAVLQLRTEQNLTRAAFARQIGLSLPTLTRLEAGDIDVSLSLLKQIATATHKQLSIKFT</sequence>
<dbReference type="SMART" id="SM00530">
    <property type="entry name" value="HTH_XRE"/>
    <property type="match status" value="1"/>
</dbReference>
<protein>
    <submittedName>
        <fullName evidence="2">XRE family transcriptional regulator</fullName>
    </submittedName>
</protein>
<accession>A0A4Z0JDC9</accession>
<evidence type="ECO:0000313" key="3">
    <source>
        <dbReference type="Proteomes" id="UP000297348"/>
    </source>
</evidence>
<dbReference type="PROSITE" id="PS50943">
    <property type="entry name" value="HTH_CROC1"/>
    <property type="match status" value="1"/>
</dbReference>
<dbReference type="EMBL" id="RKLX01000002">
    <property type="protein sequence ID" value="TGD19951.1"/>
    <property type="molecule type" value="Genomic_DNA"/>
</dbReference>
<dbReference type="CDD" id="cd00093">
    <property type="entry name" value="HTH_XRE"/>
    <property type="match status" value="1"/>
</dbReference>
<dbReference type="AlphaFoldDB" id="A0A4Z0JDC9"/>
<dbReference type="InterPro" id="IPR001387">
    <property type="entry name" value="Cro/C1-type_HTH"/>
</dbReference>
<gene>
    <name evidence="2" type="ORF">EGT51_01805</name>
</gene>
<dbReference type="Gene3D" id="1.10.260.40">
    <property type="entry name" value="lambda repressor-like DNA-binding domains"/>
    <property type="match status" value="1"/>
</dbReference>
<keyword evidence="3" id="KW-1185">Reference proteome</keyword>
<name>A0A4Z0JDC9_9LACO</name>